<accession>A0A9P5VKU4</accession>
<evidence type="ECO:0000256" key="2">
    <source>
        <dbReference type="ARBA" id="ARBA00008932"/>
    </source>
</evidence>
<evidence type="ECO:0000313" key="9">
    <source>
        <dbReference type="Proteomes" id="UP000696485"/>
    </source>
</evidence>
<dbReference type="InterPro" id="IPR008962">
    <property type="entry name" value="PapD-like_sf"/>
</dbReference>
<evidence type="ECO:0000256" key="4">
    <source>
        <dbReference type="ARBA" id="ARBA00022989"/>
    </source>
</evidence>
<dbReference type="EMBL" id="JAAAUY010000448">
    <property type="protein sequence ID" value="KAF9329772.1"/>
    <property type="molecule type" value="Genomic_DNA"/>
</dbReference>
<dbReference type="GO" id="GO:0061817">
    <property type="term" value="P:endoplasmic reticulum-plasma membrane tethering"/>
    <property type="evidence" value="ECO:0007669"/>
    <property type="project" value="TreeGrafter"/>
</dbReference>
<sequence length="377" mass="42384">MSIELDPASQLSFRRPLTDAIKETLIIRNPTQLPIAFKVKTTAPKQYCVRPNSGRVESGQELEVQVQMQAMKEDPPADFKCKDKFLVQSVAITAERAGLSLAELWPTVERDARDQIREKRIRCTFLPPLEHAITQIREEESEHVSSPHHVPTQQAEPTIHAPASPIISSSAPVLTSRNSFNSTSDVQTLKRDLESAQETIQNLQSSLDRLQKETSTLRQRKVESNSPSSAPTMTAVHLNQPQGLYPISYIVGAATSTSNDIVTSLNLPHLDPRHLPHPVGYRQSLMYSRSLHVSFPPDLLETLESFSQFVSLWIGGMRISLSGQLSRIIIRNLNLEKLILFDCDGMHEDNLLNVNRALSSFSPFEHFSLQRLVKDFH</sequence>
<dbReference type="GO" id="GO:0005789">
    <property type="term" value="C:endoplasmic reticulum membrane"/>
    <property type="evidence" value="ECO:0007669"/>
    <property type="project" value="InterPro"/>
</dbReference>
<organism evidence="8 9">
    <name type="scientific">Podila minutissima</name>
    <dbReference type="NCBI Taxonomy" id="64525"/>
    <lineage>
        <taxon>Eukaryota</taxon>
        <taxon>Fungi</taxon>
        <taxon>Fungi incertae sedis</taxon>
        <taxon>Mucoromycota</taxon>
        <taxon>Mortierellomycotina</taxon>
        <taxon>Mortierellomycetes</taxon>
        <taxon>Mortierellales</taxon>
        <taxon>Mortierellaceae</taxon>
        <taxon>Podila</taxon>
    </lineage>
</organism>
<comment type="similarity">
    <text evidence="2">Belongs to the VAMP-associated protein (VAP) (TC 9.B.17) family.</text>
</comment>
<name>A0A9P5VKU4_9FUNG</name>
<comment type="caution">
    <text evidence="8">The sequence shown here is derived from an EMBL/GenBank/DDBJ whole genome shotgun (WGS) entry which is preliminary data.</text>
</comment>
<dbReference type="GO" id="GO:0090158">
    <property type="term" value="P:endoplasmic reticulum membrane organization"/>
    <property type="evidence" value="ECO:0007669"/>
    <property type="project" value="TreeGrafter"/>
</dbReference>
<dbReference type="Pfam" id="PF00635">
    <property type="entry name" value="Motile_Sperm"/>
    <property type="match status" value="1"/>
</dbReference>
<comment type="subcellular location">
    <subcellularLocation>
        <location evidence="1">Membrane</location>
        <topology evidence="1">Single-pass type IV membrane protein</topology>
    </subcellularLocation>
</comment>
<protein>
    <submittedName>
        <fullName evidence="8">Phosphatidylinositol-binding protein scs2</fullName>
    </submittedName>
</protein>
<keyword evidence="9" id="KW-1185">Reference proteome</keyword>
<evidence type="ECO:0000256" key="6">
    <source>
        <dbReference type="SAM" id="MobiDB-lite"/>
    </source>
</evidence>
<feature type="domain" description="MSP" evidence="7">
    <location>
        <begin position="2"/>
        <end position="126"/>
    </location>
</feature>
<dbReference type="Gene3D" id="2.60.40.10">
    <property type="entry name" value="Immunoglobulins"/>
    <property type="match status" value="1"/>
</dbReference>
<evidence type="ECO:0000256" key="3">
    <source>
        <dbReference type="ARBA" id="ARBA00022692"/>
    </source>
</evidence>
<proteinExistence type="inferred from homology"/>
<keyword evidence="5" id="KW-0472">Membrane</keyword>
<feature type="compositionally biased region" description="Polar residues" evidence="6">
    <location>
        <begin position="224"/>
        <end position="234"/>
    </location>
</feature>
<dbReference type="InterPro" id="IPR013783">
    <property type="entry name" value="Ig-like_fold"/>
</dbReference>
<reference evidence="8" key="1">
    <citation type="journal article" date="2020" name="Fungal Divers.">
        <title>Resolving the Mortierellaceae phylogeny through synthesis of multi-gene phylogenetics and phylogenomics.</title>
        <authorList>
            <person name="Vandepol N."/>
            <person name="Liber J."/>
            <person name="Desiro A."/>
            <person name="Na H."/>
            <person name="Kennedy M."/>
            <person name="Barry K."/>
            <person name="Grigoriev I.V."/>
            <person name="Miller A.N."/>
            <person name="O'Donnell K."/>
            <person name="Stajich J.E."/>
            <person name="Bonito G."/>
        </authorList>
    </citation>
    <scope>NUCLEOTIDE SEQUENCE</scope>
    <source>
        <strain evidence="8">NVP1</strain>
    </source>
</reference>
<dbReference type="SUPFAM" id="SSF49354">
    <property type="entry name" value="PapD-like"/>
    <property type="match status" value="1"/>
</dbReference>
<dbReference type="Proteomes" id="UP000696485">
    <property type="component" value="Unassembled WGS sequence"/>
</dbReference>
<feature type="region of interest" description="Disordered" evidence="6">
    <location>
        <begin position="213"/>
        <end position="234"/>
    </location>
</feature>
<evidence type="ECO:0000259" key="7">
    <source>
        <dbReference type="PROSITE" id="PS50202"/>
    </source>
</evidence>
<dbReference type="AlphaFoldDB" id="A0A9P5VKU4"/>
<keyword evidence="4" id="KW-1133">Transmembrane helix</keyword>
<dbReference type="PROSITE" id="PS50202">
    <property type="entry name" value="MSP"/>
    <property type="match status" value="1"/>
</dbReference>
<dbReference type="PANTHER" id="PTHR10809:SF6">
    <property type="entry name" value="AT11025P-RELATED"/>
    <property type="match status" value="1"/>
</dbReference>
<evidence type="ECO:0000313" key="8">
    <source>
        <dbReference type="EMBL" id="KAF9329772.1"/>
    </source>
</evidence>
<keyword evidence="3" id="KW-0812">Transmembrane</keyword>
<dbReference type="GO" id="GO:0005886">
    <property type="term" value="C:plasma membrane"/>
    <property type="evidence" value="ECO:0007669"/>
    <property type="project" value="TreeGrafter"/>
</dbReference>
<evidence type="ECO:0000256" key="1">
    <source>
        <dbReference type="ARBA" id="ARBA00004211"/>
    </source>
</evidence>
<evidence type="ECO:0000256" key="5">
    <source>
        <dbReference type="ARBA" id="ARBA00023136"/>
    </source>
</evidence>
<dbReference type="InterPro" id="IPR000535">
    <property type="entry name" value="MSP_dom"/>
</dbReference>
<dbReference type="PANTHER" id="PTHR10809">
    <property type="entry name" value="VESICLE-ASSOCIATED MEMBRANE PROTEIN-ASSOCIATED PROTEIN"/>
    <property type="match status" value="1"/>
</dbReference>
<dbReference type="GO" id="GO:0033149">
    <property type="term" value="F:FFAT motif binding"/>
    <property type="evidence" value="ECO:0007669"/>
    <property type="project" value="TreeGrafter"/>
</dbReference>
<gene>
    <name evidence="8" type="primary">SCS2_2</name>
    <name evidence="8" type="ORF">BG006_007186</name>
</gene>
<dbReference type="InterPro" id="IPR016763">
    <property type="entry name" value="VAP"/>
</dbReference>